<feature type="region of interest" description="Disordered" evidence="6">
    <location>
        <begin position="294"/>
        <end position="359"/>
    </location>
</feature>
<dbReference type="InterPro" id="IPR052337">
    <property type="entry name" value="SAT4-like"/>
</dbReference>
<keyword evidence="2 7" id="KW-0812">Transmembrane</keyword>
<feature type="compositionally biased region" description="Basic and acidic residues" evidence="6">
    <location>
        <begin position="307"/>
        <end position="316"/>
    </location>
</feature>
<comment type="subcellular location">
    <subcellularLocation>
        <location evidence="1">Membrane</location>
        <topology evidence="1">Multi-pass membrane protein</topology>
    </subcellularLocation>
</comment>
<evidence type="ECO:0000256" key="7">
    <source>
        <dbReference type="SAM" id="Phobius"/>
    </source>
</evidence>
<evidence type="ECO:0000313" key="9">
    <source>
        <dbReference type="EMBL" id="KUI70397.1"/>
    </source>
</evidence>
<evidence type="ECO:0000256" key="3">
    <source>
        <dbReference type="ARBA" id="ARBA00022989"/>
    </source>
</evidence>
<protein>
    <recommendedName>
        <fullName evidence="8">Rhodopsin domain-containing protein</fullName>
    </recommendedName>
</protein>
<evidence type="ECO:0000256" key="2">
    <source>
        <dbReference type="ARBA" id="ARBA00022692"/>
    </source>
</evidence>
<evidence type="ECO:0000256" key="1">
    <source>
        <dbReference type="ARBA" id="ARBA00004141"/>
    </source>
</evidence>
<feature type="domain" description="Rhodopsin" evidence="8">
    <location>
        <begin position="25"/>
        <end position="280"/>
    </location>
</feature>
<dbReference type="PANTHER" id="PTHR33048:SF155">
    <property type="entry name" value="INTEGRAL MEMBRANE PROTEIN"/>
    <property type="match status" value="1"/>
</dbReference>
<feature type="transmembrane region" description="Helical" evidence="7">
    <location>
        <begin position="139"/>
        <end position="161"/>
    </location>
</feature>
<evidence type="ECO:0000259" key="8">
    <source>
        <dbReference type="Pfam" id="PF20684"/>
    </source>
</evidence>
<feature type="transmembrane region" description="Helical" evidence="7">
    <location>
        <begin position="215"/>
        <end position="235"/>
    </location>
</feature>
<feature type="transmembrane region" description="Helical" evidence="7">
    <location>
        <begin position="181"/>
        <end position="203"/>
    </location>
</feature>
<keyword evidence="3 7" id="KW-1133">Transmembrane helix</keyword>
<feature type="compositionally biased region" description="Basic and acidic residues" evidence="6">
    <location>
        <begin position="331"/>
        <end position="348"/>
    </location>
</feature>
<organism evidence="9 10">
    <name type="scientific">Cytospora mali</name>
    <name type="common">Apple Valsa canker fungus</name>
    <name type="synonym">Valsa mali</name>
    <dbReference type="NCBI Taxonomy" id="578113"/>
    <lineage>
        <taxon>Eukaryota</taxon>
        <taxon>Fungi</taxon>
        <taxon>Dikarya</taxon>
        <taxon>Ascomycota</taxon>
        <taxon>Pezizomycotina</taxon>
        <taxon>Sordariomycetes</taxon>
        <taxon>Sordariomycetidae</taxon>
        <taxon>Diaporthales</taxon>
        <taxon>Cytosporaceae</taxon>
        <taxon>Cytospora</taxon>
    </lineage>
</organism>
<feature type="transmembrane region" description="Helical" evidence="7">
    <location>
        <begin position="63"/>
        <end position="84"/>
    </location>
</feature>
<proteinExistence type="inferred from homology"/>
<evidence type="ECO:0000313" key="10">
    <source>
        <dbReference type="Proteomes" id="UP000078559"/>
    </source>
</evidence>
<evidence type="ECO:0000256" key="6">
    <source>
        <dbReference type="SAM" id="MobiDB-lite"/>
    </source>
</evidence>
<feature type="transmembrane region" description="Helical" evidence="7">
    <location>
        <begin position="104"/>
        <end position="127"/>
    </location>
</feature>
<feature type="transmembrane region" description="Helical" evidence="7">
    <location>
        <begin position="255"/>
        <end position="274"/>
    </location>
</feature>
<dbReference type="GO" id="GO:0016020">
    <property type="term" value="C:membrane"/>
    <property type="evidence" value="ECO:0007669"/>
    <property type="project" value="UniProtKB-SubCell"/>
</dbReference>
<accession>A0A194W298</accession>
<comment type="similarity">
    <text evidence="5">Belongs to the SAT4 family.</text>
</comment>
<dbReference type="AlphaFoldDB" id="A0A194W298"/>
<keyword evidence="10" id="KW-1185">Reference proteome</keyword>
<dbReference type="EMBL" id="CM003103">
    <property type="protein sequence ID" value="KUI70397.1"/>
    <property type="molecule type" value="Genomic_DNA"/>
</dbReference>
<sequence>MNPYKRGLIAAMSVFLILDTVAVAARVYVRTLMIRGFGWDDATLCLSFSLLPTRYMLDADCTALGQVGYVVACIMGFTSMHYGFAAEGHDSHKEHYDTHKAEKFYFANQVTLYLSSGVVKLAVALVLYRLATNVRLQVVLTTSMAVVAIWTFVTTLFSSWLCASSGVSDYVGSSTCTAVGYFRTISNIFIDYFFALFPVTMLWNARMSFRMKLSVCVLLGLGMLASAATIAKLVILVRLGHATGLAADHLHYQLLIWADVELGLAIFCASTAALRPLLRRFSSIWGSANTRTPYDHSNDPSISCHPLSRDDQERSAHRSGSGGPEGIEEYELSRMDSIKSDGHQDHQKPFSRQQQASDV</sequence>
<evidence type="ECO:0000256" key="4">
    <source>
        <dbReference type="ARBA" id="ARBA00023136"/>
    </source>
</evidence>
<evidence type="ECO:0000256" key="5">
    <source>
        <dbReference type="ARBA" id="ARBA00038359"/>
    </source>
</evidence>
<dbReference type="PANTHER" id="PTHR33048">
    <property type="entry name" value="PTH11-LIKE INTEGRAL MEMBRANE PROTEIN (AFU_ORTHOLOGUE AFUA_5G11245)"/>
    <property type="match status" value="1"/>
</dbReference>
<dbReference type="Proteomes" id="UP000078559">
    <property type="component" value="Chromosome 6"/>
</dbReference>
<dbReference type="InterPro" id="IPR049326">
    <property type="entry name" value="Rhodopsin_dom_fungi"/>
</dbReference>
<keyword evidence="4 7" id="KW-0472">Membrane</keyword>
<reference evidence="9" key="1">
    <citation type="submission" date="2014-12" db="EMBL/GenBank/DDBJ databases">
        <title>Genome Sequence of Valsa Canker Pathogens Uncovers a Specific Adaption of Colonization on Woody Bark.</title>
        <authorList>
            <person name="Yin Z."/>
            <person name="Liu H."/>
            <person name="Gao X."/>
            <person name="Li Z."/>
            <person name="Song N."/>
            <person name="Ke X."/>
            <person name="Dai Q."/>
            <person name="Wu Y."/>
            <person name="Sun Y."/>
            <person name="Xu J.-R."/>
            <person name="Kang Z.K."/>
            <person name="Wang L."/>
            <person name="Huang L."/>
        </authorList>
    </citation>
    <scope>NUCLEOTIDE SEQUENCE [LARGE SCALE GENOMIC DNA]</scope>
    <source>
        <strain evidence="9">03-8</strain>
    </source>
</reference>
<gene>
    <name evidence="9" type="ORF">VM1G_06427</name>
</gene>
<dbReference type="OrthoDB" id="3897607at2759"/>
<feature type="compositionally biased region" description="Polar residues" evidence="6">
    <location>
        <begin position="350"/>
        <end position="359"/>
    </location>
</feature>
<name>A0A194W298_CYTMA</name>
<dbReference type="Pfam" id="PF20684">
    <property type="entry name" value="Fung_rhodopsin"/>
    <property type="match status" value="1"/>
</dbReference>